<gene>
    <name evidence="2" type="ORF">METZ01_LOCUS110194</name>
</gene>
<sequence>MPGALDGIKVLEFTQIIAAPFGGMLLSDMGASVIKIEPLGGEPWRLHSEFLPKESKTFISLNRGKRSLPLDLKTKEGLEIVQKLVMNTDVVIINARPDVPKDLGIDYESLSAINPELIYCDNTAFGRKGPHGDRPGYDLIIQAMSGLLAAENKVVDGLPQQITATAIADYTTGVGIAWGICAALFARERTGVGQRIDTTLLSTALSIQGGFMEMEEYGKEEKDDVVETLAALRQAEVPYETLVEQHMRISGWADPLVLIYYTIYQAKDDVIAIACLSDNLREKAAKAIGVTDPRFSGNFKPTKPLDSTVVESLSSEIKEIMLTKSGKEWLAIFDAAGVPAGPVRFVQELTSEEQVIANDMIVEVNHKAAGKVRMAGPMISMSATPLKAQFASPALGEHTYEILSELGYDDGEISHLKSQNIVQ</sequence>
<dbReference type="AlphaFoldDB" id="A0A381WY42"/>
<dbReference type="Gene3D" id="3.30.1540.10">
    <property type="entry name" value="formyl-coa transferase, domain 3"/>
    <property type="match status" value="1"/>
</dbReference>
<proteinExistence type="predicted"/>
<organism evidence="2">
    <name type="scientific">marine metagenome</name>
    <dbReference type="NCBI Taxonomy" id="408172"/>
    <lineage>
        <taxon>unclassified sequences</taxon>
        <taxon>metagenomes</taxon>
        <taxon>ecological metagenomes</taxon>
    </lineage>
</organism>
<dbReference type="SUPFAM" id="SSF89796">
    <property type="entry name" value="CoA-transferase family III (CaiB/BaiF)"/>
    <property type="match status" value="1"/>
</dbReference>
<reference evidence="2" key="1">
    <citation type="submission" date="2018-05" db="EMBL/GenBank/DDBJ databases">
        <authorList>
            <person name="Lanie J.A."/>
            <person name="Ng W.-L."/>
            <person name="Kazmierczak K.M."/>
            <person name="Andrzejewski T.M."/>
            <person name="Davidsen T.M."/>
            <person name="Wayne K.J."/>
            <person name="Tettelin H."/>
            <person name="Glass J.I."/>
            <person name="Rusch D."/>
            <person name="Podicherti R."/>
            <person name="Tsui H.-C.T."/>
            <person name="Winkler M.E."/>
        </authorList>
    </citation>
    <scope>NUCLEOTIDE SEQUENCE</scope>
</reference>
<dbReference type="InterPro" id="IPR050483">
    <property type="entry name" value="CoA-transferase_III_domain"/>
</dbReference>
<dbReference type="Pfam" id="PF02515">
    <property type="entry name" value="CoA_transf_3"/>
    <property type="match status" value="1"/>
</dbReference>
<accession>A0A381WY42</accession>
<dbReference type="InterPro" id="IPR044855">
    <property type="entry name" value="CoA-Trfase_III_dom3_sf"/>
</dbReference>
<dbReference type="Gene3D" id="3.40.50.10540">
    <property type="entry name" value="Crotonobetainyl-coa:carnitine coa-transferase, domain 1"/>
    <property type="match status" value="1"/>
</dbReference>
<dbReference type="InterPro" id="IPR023606">
    <property type="entry name" value="CoA-Trfase_III_dom_1_sf"/>
</dbReference>
<protein>
    <recommendedName>
        <fullName evidence="3">CoA transferase</fullName>
    </recommendedName>
</protein>
<evidence type="ECO:0008006" key="3">
    <source>
        <dbReference type="Google" id="ProtNLM"/>
    </source>
</evidence>
<dbReference type="PANTHER" id="PTHR48207:SF3">
    <property type="entry name" value="SUCCINATE--HYDROXYMETHYLGLUTARATE COA-TRANSFERASE"/>
    <property type="match status" value="1"/>
</dbReference>
<evidence type="ECO:0000256" key="1">
    <source>
        <dbReference type="ARBA" id="ARBA00022679"/>
    </source>
</evidence>
<dbReference type="EMBL" id="UINC01013239">
    <property type="protein sequence ID" value="SVA57340.1"/>
    <property type="molecule type" value="Genomic_DNA"/>
</dbReference>
<dbReference type="PANTHER" id="PTHR48207">
    <property type="entry name" value="SUCCINATE--HYDROXYMETHYLGLUTARATE COA-TRANSFERASE"/>
    <property type="match status" value="1"/>
</dbReference>
<keyword evidence="1" id="KW-0808">Transferase</keyword>
<evidence type="ECO:0000313" key="2">
    <source>
        <dbReference type="EMBL" id="SVA57340.1"/>
    </source>
</evidence>
<dbReference type="GO" id="GO:0008410">
    <property type="term" value="F:CoA-transferase activity"/>
    <property type="evidence" value="ECO:0007669"/>
    <property type="project" value="TreeGrafter"/>
</dbReference>
<dbReference type="InterPro" id="IPR003673">
    <property type="entry name" value="CoA-Trfase_fam_III"/>
</dbReference>
<name>A0A381WY42_9ZZZZ</name>